<dbReference type="Gene3D" id="3.40.50.1580">
    <property type="entry name" value="Nucleoside phosphorylase domain"/>
    <property type="match status" value="1"/>
</dbReference>
<dbReference type="AlphaFoldDB" id="A0A0F6I8K5"/>
<evidence type="ECO:0000259" key="1">
    <source>
        <dbReference type="Pfam" id="PF01048"/>
    </source>
</evidence>
<dbReference type="GO" id="GO:0008782">
    <property type="term" value="F:adenosylhomocysteine nucleosidase activity"/>
    <property type="evidence" value="ECO:0007669"/>
    <property type="project" value="TreeGrafter"/>
</dbReference>
<dbReference type="GO" id="GO:0009116">
    <property type="term" value="P:nucleoside metabolic process"/>
    <property type="evidence" value="ECO:0007669"/>
    <property type="project" value="InterPro"/>
</dbReference>
<gene>
    <name evidence="2" type="ORF">LEP1GSC079_1193</name>
</gene>
<dbReference type="EMBL" id="AKWR02000243">
    <property type="protein sequence ID" value="EMJ34380.1"/>
    <property type="molecule type" value="Genomic_DNA"/>
</dbReference>
<feature type="domain" description="Nucleoside phosphorylase" evidence="1">
    <location>
        <begin position="4"/>
        <end position="246"/>
    </location>
</feature>
<protein>
    <submittedName>
        <fullName evidence="2">Phosphorylase family protein</fullName>
    </submittedName>
</protein>
<dbReference type="SUPFAM" id="SSF53167">
    <property type="entry name" value="Purine and uridine phosphorylases"/>
    <property type="match status" value="1"/>
</dbReference>
<dbReference type="InterPro" id="IPR035994">
    <property type="entry name" value="Nucleoside_phosphorylase_sf"/>
</dbReference>
<dbReference type="PANTHER" id="PTHR46832:SF1">
    <property type="entry name" value="5'-METHYLTHIOADENOSINE_S-ADENOSYLHOMOCYSTEINE NUCLEOSIDASE"/>
    <property type="match status" value="1"/>
</dbReference>
<dbReference type="PANTHER" id="PTHR46832">
    <property type="entry name" value="5'-METHYLTHIOADENOSINE/S-ADENOSYLHOMOCYSTEINE NUCLEOSIDASE"/>
    <property type="match status" value="1"/>
</dbReference>
<organism evidence="2 3">
    <name type="scientific">Leptospira interrogans str. FPW1039</name>
    <dbReference type="NCBI Taxonomy" id="1193040"/>
    <lineage>
        <taxon>Bacteria</taxon>
        <taxon>Pseudomonadati</taxon>
        <taxon>Spirochaetota</taxon>
        <taxon>Spirochaetia</taxon>
        <taxon>Leptospirales</taxon>
        <taxon>Leptospiraceae</taxon>
        <taxon>Leptospira</taxon>
    </lineage>
</organism>
<dbReference type="GO" id="GO:0005829">
    <property type="term" value="C:cytosol"/>
    <property type="evidence" value="ECO:0007669"/>
    <property type="project" value="TreeGrafter"/>
</dbReference>
<comment type="caution">
    <text evidence="2">The sequence shown here is derived from an EMBL/GenBank/DDBJ whole genome shotgun (WGS) entry which is preliminary data.</text>
</comment>
<evidence type="ECO:0000313" key="3">
    <source>
        <dbReference type="Proteomes" id="UP000012164"/>
    </source>
</evidence>
<evidence type="ECO:0000313" key="2">
    <source>
        <dbReference type="EMBL" id="EMJ34380.1"/>
    </source>
</evidence>
<dbReference type="InterPro" id="IPR000845">
    <property type="entry name" value="Nucleoside_phosphorylase_d"/>
</dbReference>
<proteinExistence type="predicted"/>
<reference evidence="2 3" key="1">
    <citation type="submission" date="2013-01" db="EMBL/GenBank/DDBJ databases">
        <authorList>
            <person name="Harkins D.M."/>
            <person name="Durkin A.S."/>
            <person name="Brinkac L.M."/>
            <person name="Haft D.H."/>
            <person name="Selengut J.D."/>
            <person name="Sanka R."/>
            <person name="DePew J."/>
            <person name="Purushe J."/>
            <person name="Peacock S.J."/>
            <person name="Thaipadungpanit J."/>
            <person name="Wuthiekanun V.W."/>
            <person name="Day N.P."/>
            <person name="Vinetz J.M."/>
            <person name="Sutton G.G."/>
            <person name="Nierman W.C."/>
            <person name="Fouts D.E."/>
        </authorList>
    </citation>
    <scope>NUCLEOTIDE SEQUENCE [LARGE SCALE GENOMIC DNA]</scope>
    <source>
        <strain evidence="2 3">FPW1039</strain>
    </source>
</reference>
<accession>A0A0F6I8K5</accession>
<dbReference type="CDD" id="cd09008">
    <property type="entry name" value="MTAN"/>
    <property type="match status" value="1"/>
</dbReference>
<dbReference type="Pfam" id="PF01048">
    <property type="entry name" value="PNP_UDP_1"/>
    <property type="match status" value="1"/>
</dbReference>
<dbReference type="GO" id="GO:0008930">
    <property type="term" value="F:methylthioadenosine nucleosidase activity"/>
    <property type="evidence" value="ECO:0007669"/>
    <property type="project" value="TreeGrafter"/>
</dbReference>
<sequence length="340" mass="37895">MIQIVVLTALLLEQEAVVSRLSEVKIDEHPISGTKYKVGILDSQGRKLKIAVGRSNQTNVNAGIETERMIQLFNPSHIFFVGIAGGLKDVSIGDIVIGSEVVGYERGKVEIEFLPRIKFSSSSYDLEMRAVDFSSSPEWEKRSKQIVNTMFKNKISVFSGTIVSGEKVLASTKSDLYNFIKVNFSHALAIEMEGLGFLEACRHYSLIKSLIIRGISDLLDGKGKSDNEGSQYYAANNAAEFFVSFIDNLELESNFDQKNLRQNIFEIVTKLYPEGIKDKGIWSRSGGDLSLIPLNVTGKAQWIEALKLIENGGGGNELDFVSLLRTMKEDYPKHDLWKLI</sequence>
<dbReference type="Proteomes" id="UP000012164">
    <property type="component" value="Unassembled WGS sequence"/>
</dbReference>
<name>A0A0F6I8K5_LEPIR</name>
<dbReference type="GO" id="GO:0019284">
    <property type="term" value="P:L-methionine salvage from S-adenosylmethionine"/>
    <property type="evidence" value="ECO:0007669"/>
    <property type="project" value="TreeGrafter"/>
</dbReference>